<dbReference type="KEGG" id="lhf:JCM16775_1845"/>
<sequence>MKKYVLLLLSMILLTISCGKDAVAKRMFEEHMKIIQSGDMNKIKKWDASMNTPEIGIVLEGFKKITYKINKVETKDKTATINVTIKYPDYSIFGNEFHNMITEKYKSSNISSKAEVNKIVIQEATKFFNEKIKENKLSYSEKTIDVILEKQGNNWVLNGEKNLELISILTLGLDK</sequence>
<dbReference type="Proteomes" id="UP000321892">
    <property type="component" value="Chromosome"/>
</dbReference>
<keyword evidence="3" id="KW-1185">Reference proteome</keyword>
<protein>
    <recommendedName>
        <fullName evidence="4">Lipoprotein</fullName>
    </recommendedName>
</protein>
<feature type="chain" id="PRO_5022059337" description="Lipoprotein" evidence="1">
    <location>
        <begin position="23"/>
        <end position="175"/>
    </location>
</feature>
<keyword evidence="1" id="KW-0732">Signal</keyword>
<evidence type="ECO:0008006" key="4">
    <source>
        <dbReference type="Google" id="ProtNLM"/>
    </source>
</evidence>
<dbReference type="EMBL" id="AP019823">
    <property type="protein sequence ID" value="BBM39134.1"/>
    <property type="molecule type" value="Genomic_DNA"/>
</dbReference>
<reference evidence="2 3" key="1">
    <citation type="submission" date="2019-07" db="EMBL/GenBank/DDBJ databases">
        <title>Complete Genome Sequence of Leptotrichia hofstadii Strain JCM16775.</title>
        <authorList>
            <person name="Watanabe S."/>
            <person name="Cui L."/>
        </authorList>
    </citation>
    <scope>NUCLEOTIDE SEQUENCE [LARGE SCALE GENOMIC DNA]</scope>
    <source>
        <strain evidence="2 3">JCM16775</strain>
    </source>
</reference>
<evidence type="ECO:0000256" key="1">
    <source>
        <dbReference type="SAM" id="SignalP"/>
    </source>
</evidence>
<feature type="signal peptide" evidence="1">
    <location>
        <begin position="1"/>
        <end position="22"/>
    </location>
</feature>
<accession>A0A510JIL3</accession>
<dbReference type="PROSITE" id="PS51257">
    <property type="entry name" value="PROKAR_LIPOPROTEIN"/>
    <property type="match status" value="1"/>
</dbReference>
<proteinExistence type="predicted"/>
<dbReference type="OrthoDB" id="82076at2"/>
<evidence type="ECO:0000313" key="3">
    <source>
        <dbReference type="Proteomes" id="UP000321892"/>
    </source>
</evidence>
<gene>
    <name evidence="2" type="ORF">JCM16775_1845</name>
</gene>
<evidence type="ECO:0000313" key="2">
    <source>
        <dbReference type="EMBL" id="BBM39134.1"/>
    </source>
</evidence>
<dbReference type="AlphaFoldDB" id="A0A510JIL3"/>
<organism evidence="2 3">
    <name type="scientific">Leptotrichia hofstadii</name>
    <dbReference type="NCBI Taxonomy" id="157688"/>
    <lineage>
        <taxon>Bacteria</taxon>
        <taxon>Fusobacteriati</taxon>
        <taxon>Fusobacteriota</taxon>
        <taxon>Fusobacteriia</taxon>
        <taxon>Fusobacteriales</taxon>
        <taxon>Leptotrichiaceae</taxon>
        <taxon>Leptotrichia</taxon>
    </lineage>
</organism>
<dbReference type="RefSeq" id="WP_026747021.1">
    <property type="nucleotide sequence ID" value="NZ_AP019823.1"/>
</dbReference>
<name>A0A510JIL3_9FUSO</name>